<reference evidence="2" key="2">
    <citation type="submission" date="2020-09" db="EMBL/GenBank/DDBJ databases">
        <authorList>
            <person name="Sun Q."/>
            <person name="Kim S."/>
        </authorList>
    </citation>
    <scope>NUCLEOTIDE SEQUENCE</scope>
    <source>
        <strain evidence="2">KCTC 42651</strain>
    </source>
</reference>
<organism evidence="2 3">
    <name type="scientific">Thalassobaculum fulvum</name>
    <dbReference type="NCBI Taxonomy" id="1633335"/>
    <lineage>
        <taxon>Bacteria</taxon>
        <taxon>Pseudomonadati</taxon>
        <taxon>Pseudomonadota</taxon>
        <taxon>Alphaproteobacteria</taxon>
        <taxon>Rhodospirillales</taxon>
        <taxon>Thalassobaculaceae</taxon>
        <taxon>Thalassobaculum</taxon>
    </lineage>
</organism>
<reference evidence="2" key="1">
    <citation type="journal article" date="2014" name="Int. J. Syst. Evol. Microbiol.">
        <title>Complete genome sequence of Corynebacterium casei LMG S-19264T (=DSM 44701T), isolated from a smear-ripened cheese.</title>
        <authorList>
            <consortium name="US DOE Joint Genome Institute (JGI-PGF)"/>
            <person name="Walter F."/>
            <person name="Albersmeier A."/>
            <person name="Kalinowski J."/>
            <person name="Ruckert C."/>
        </authorList>
    </citation>
    <scope>NUCLEOTIDE SEQUENCE</scope>
    <source>
        <strain evidence="2">KCTC 42651</strain>
    </source>
</reference>
<dbReference type="AlphaFoldDB" id="A0A918XSC8"/>
<evidence type="ECO:0000256" key="1">
    <source>
        <dbReference type="ARBA" id="ARBA00022679"/>
    </source>
</evidence>
<sequence>MPDVALGSGSLRRSSFRYCFLHMQARQQAAMAALHGLLQEADRLADDPGDPERKDARIAAFDGFEAYVRDQFRRPAGSAPEFIALTDAGVRWDTLEPAFAAMRRDLEEPARLGTVEELDAYCDAVAGAPGRAILQIAGCPPALIDPLARELGRAVQKTNILRDLEADARDGRRYLPEPLASPADIARSCRTGTCLTDLPAVAAVAAQAERHYANALAAVEAGPATVRVLVGNVAIAYRTILAALASRSYATGSIGRVTKVRIAARIVARSLLARVLARG</sequence>
<dbReference type="Gene3D" id="1.10.600.10">
    <property type="entry name" value="Farnesyl Diphosphate Synthase"/>
    <property type="match status" value="1"/>
</dbReference>
<comment type="caution">
    <text evidence="2">The sequence shown here is derived from an EMBL/GenBank/DDBJ whole genome shotgun (WGS) entry which is preliminary data.</text>
</comment>
<gene>
    <name evidence="2" type="ORF">GCM10017083_18900</name>
</gene>
<name>A0A918XSC8_9PROT</name>
<dbReference type="PANTHER" id="PTHR31480">
    <property type="entry name" value="BIFUNCTIONAL LYCOPENE CYCLASE/PHYTOENE SYNTHASE"/>
    <property type="match status" value="1"/>
</dbReference>
<dbReference type="Proteomes" id="UP000630353">
    <property type="component" value="Unassembled WGS sequence"/>
</dbReference>
<evidence type="ECO:0000313" key="3">
    <source>
        <dbReference type="Proteomes" id="UP000630353"/>
    </source>
</evidence>
<proteinExistence type="predicted"/>
<dbReference type="Pfam" id="PF00494">
    <property type="entry name" value="SQS_PSY"/>
    <property type="match status" value="1"/>
</dbReference>
<dbReference type="EMBL" id="BMZS01000004">
    <property type="protein sequence ID" value="GHD48151.1"/>
    <property type="molecule type" value="Genomic_DNA"/>
</dbReference>
<dbReference type="InterPro" id="IPR008949">
    <property type="entry name" value="Isoprenoid_synthase_dom_sf"/>
</dbReference>
<protein>
    <submittedName>
        <fullName evidence="2">Squalene synthase HpnD</fullName>
    </submittedName>
</protein>
<keyword evidence="3" id="KW-1185">Reference proteome</keyword>
<dbReference type="RefSeq" id="WP_189988733.1">
    <property type="nucleotide sequence ID" value="NZ_BMZS01000004.1"/>
</dbReference>
<dbReference type="GO" id="GO:0008299">
    <property type="term" value="P:isoprenoid biosynthetic process"/>
    <property type="evidence" value="ECO:0007669"/>
    <property type="project" value="UniProtKB-ARBA"/>
</dbReference>
<dbReference type="SUPFAM" id="SSF48576">
    <property type="entry name" value="Terpenoid synthases"/>
    <property type="match status" value="1"/>
</dbReference>
<keyword evidence="1" id="KW-0808">Transferase</keyword>
<evidence type="ECO:0000313" key="2">
    <source>
        <dbReference type="EMBL" id="GHD48151.1"/>
    </source>
</evidence>
<dbReference type="GO" id="GO:0016765">
    <property type="term" value="F:transferase activity, transferring alkyl or aryl (other than methyl) groups"/>
    <property type="evidence" value="ECO:0007669"/>
    <property type="project" value="InterPro"/>
</dbReference>
<accession>A0A918XSC8</accession>
<dbReference type="InterPro" id="IPR002060">
    <property type="entry name" value="Squ/phyt_synthse"/>
</dbReference>
<dbReference type="InterPro" id="IPR019845">
    <property type="entry name" value="Squalene/phytoene_synthase_CS"/>
</dbReference>
<dbReference type="PROSITE" id="PS01045">
    <property type="entry name" value="SQUALEN_PHYTOEN_SYN_2"/>
    <property type="match status" value="1"/>
</dbReference>